<dbReference type="InterPro" id="IPR008995">
    <property type="entry name" value="Mo/tungstate-bd_C_term_dom"/>
</dbReference>
<keyword evidence="6" id="KW-1185">Reference proteome</keyword>
<keyword evidence="3 5" id="KW-0067">ATP-binding</keyword>
<dbReference type="EMBL" id="JBHSNF010000005">
    <property type="protein sequence ID" value="MFC5527680.1"/>
    <property type="molecule type" value="Genomic_DNA"/>
</dbReference>
<dbReference type="Gene3D" id="3.40.50.300">
    <property type="entry name" value="P-loop containing nucleotide triphosphate hydrolases"/>
    <property type="match status" value="1"/>
</dbReference>
<evidence type="ECO:0000256" key="3">
    <source>
        <dbReference type="ARBA" id="ARBA00022840"/>
    </source>
</evidence>
<dbReference type="PROSITE" id="PS00211">
    <property type="entry name" value="ABC_TRANSPORTER_1"/>
    <property type="match status" value="1"/>
</dbReference>
<dbReference type="Proteomes" id="UP001596114">
    <property type="component" value="Unassembled WGS sequence"/>
</dbReference>
<evidence type="ECO:0000256" key="2">
    <source>
        <dbReference type="ARBA" id="ARBA00022741"/>
    </source>
</evidence>
<keyword evidence="2" id="KW-0547">Nucleotide-binding</keyword>
<dbReference type="Pfam" id="PF17912">
    <property type="entry name" value="OB_MalK"/>
    <property type="match status" value="1"/>
</dbReference>
<sequence>MAAVRLDQLRKVYPNGNVGVAGASFDIADGELLVLVGPSGCGKTTLLRMIAGLESISSGQLSIDGRVVNEVAPKDRDIAMVFQNYALYPHMTVAENLGFGLKLRGHKQPDIDRRVLAAAKTLELEARLGSRPAGLSGGQRQRVALGRALVRNPRVFLLDEPLSNLDAKLRLSMRVEIARLHRQLKATMIYVTHDQIEAMTLGQRIVVLDGGVIQQIDTPMNLYQRPANLFVAGFVGSPAMNLLRGTLRHRDGWVLDTAQGDVALGASAPAADWSAWCDREVVLGIRPEDLQPLDGGTAAFHAQLEVLEPVGNEIFLNLRFGIQTLVSRVPPQVLPEPGSRVALGLVAARLHLFDPADGARVGA</sequence>
<dbReference type="InterPro" id="IPR047641">
    <property type="entry name" value="ABC_transpr_MalK/UgpC-like"/>
</dbReference>
<organism evidence="5 6">
    <name type="scientific">Rhodanobacter ginsengisoli</name>
    <dbReference type="NCBI Taxonomy" id="418646"/>
    <lineage>
        <taxon>Bacteria</taxon>
        <taxon>Pseudomonadati</taxon>
        <taxon>Pseudomonadota</taxon>
        <taxon>Gammaproteobacteria</taxon>
        <taxon>Lysobacterales</taxon>
        <taxon>Rhodanobacteraceae</taxon>
        <taxon>Rhodanobacter</taxon>
    </lineage>
</organism>
<dbReference type="RefSeq" id="WP_377322512.1">
    <property type="nucleotide sequence ID" value="NZ_JBHSNF010000005.1"/>
</dbReference>
<dbReference type="PROSITE" id="PS50893">
    <property type="entry name" value="ABC_TRANSPORTER_2"/>
    <property type="match status" value="1"/>
</dbReference>
<evidence type="ECO:0000313" key="6">
    <source>
        <dbReference type="Proteomes" id="UP001596114"/>
    </source>
</evidence>
<dbReference type="PANTHER" id="PTHR43875:SF1">
    <property type="entry name" value="OSMOPROTECTIVE COMPOUNDS UPTAKE ATP-BINDING PROTEIN GGTA"/>
    <property type="match status" value="1"/>
</dbReference>
<dbReference type="InterPro" id="IPR012340">
    <property type="entry name" value="NA-bd_OB-fold"/>
</dbReference>
<proteinExistence type="predicted"/>
<evidence type="ECO:0000259" key="4">
    <source>
        <dbReference type="PROSITE" id="PS50893"/>
    </source>
</evidence>
<evidence type="ECO:0000313" key="5">
    <source>
        <dbReference type="EMBL" id="MFC5527680.1"/>
    </source>
</evidence>
<dbReference type="Gene3D" id="2.40.50.100">
    <property type="match status" value="1"/>
</dbReference>
<feature type="domain" description="ABC transporter" evidence="4">
    <location>
        <begin position="4"/>
        <end position="235"/>
    </location>
</feature>
<dbReference type="SUPFAM" id="SSF50331">
    <property type="entry name" value="MOP-like"/>
    <property type="match status" value="1"/>
</dbReference>
<accession>A0ABW0QU94</accession>
<dbReference type="SMART" id="SM00382">
    <property type="entry name" value="AAA"/>
    <property type="match status" value="1"/>
</dbReference>
<gene>
    <name evidence="5" type="ORF">ACFPPA_18195</name>
</gene>
<comment type="caution">
    <text evidence="5">The sequence shown here is derived from an EMBL/GenBank/DDBJ whole genome shotgun (WGS) entry which is preliminary data.</text>
</comment>
<keyword evidence="1" id="KW-0813">Transport</keyword>
<dbReference type="PANTHER" id="PTHR43875">
    <property type="entry name" value="MALTODEXTRIN IMPORT ATP-BINDING PROTEIN MSMX"/>
    <property type="match status" value="1"/>
</dbReference>
<dbReference type="InterPro" id="IPR003593">
    <property type="entry name" value="AAA+_ATPase"/>
</dbReference>
<dbReference type="InterPro" id="IPR017871">
    <property type="entry name" value="ABC_transporter-like_CS"/>
</dbReference>
<evidence type="ECO:0000256" key="1">
    <source>
        <dbReference type="ARBA" id="ARBA00022448"/>
    </source>
</evidence>
<dbReference type="NCBIfam" id="NF008653">
    <property type="entry name" value="PRK11650.1"/>
    <property type="match status" value="1"/>
</dbReference>
<reference evidence="6" key="1">
    <citation type="journal article" date="2019" name="Int. J. Syst. Evol. Microbiol.">
        <title>The Global Catalogue of Microorganisms (GCM) 10K type strain sequencing project: providing services to taxonomists for standard genome sequencing and annotation.</title>
        <authorList>
            <consortium name="The Broad Institute Genomics Platform"/>
            <consortium name="The Broad Institute Genome Sequencing Center for Infectious Disease"/>
            <person name="Wu L."/>
            <person name="Ma J."/>
        </authorList>
    </citation>
    <scope>NUCLEOTIDE SEQUENCE [LARGE SCALE GENOMIC DNA]</scope>
    <source>
        <strain evidence="6">CGMCC 1.16619</strain>
    </source>
</reference>
<dbReference type="SUPFAM" id="SSF52540">
    <property type="entry name" value="P-loop containing nucleoside triphosphate hydrolases"/>
    <property type="match status" value="1"/>
</dbReference>
<dbReference type="InterPro" id="IPR027417">
    <property type="entry name" value="P-loop_NTPase"/>
</dbReference>
<dbReference type="InterPro" id="IPR040582">
    <property type="entry name" value="OB_MalK-like"/>
</dbReference>
<dbReference type="Gene3D" id="2.40.50.140">
    <property type="entry name" value="Nucleic acid-binding proteins"/>
    <property type="match status" value="1"/>
</dbReference>
<dbReference type="InterPro" id="IPR015855">
    <property type="entry name" value="ABC_transpr_MalK-like"/>
</dbReference>
<protein>
    <submittedName>
        <fullName evidence="5">ABC transporter ATP-binding protein</fullName>
    </submittedName>
</protein>
<dbReference type="InterPro" id="IPR003439">
    <property type="entry name" value="ABC_transporter-like_ATP-bd"/>
</dbReference>
<dbReference type="CDD" id="cd03301">
    <property type="entry name" value="ABC_MalK_N"/>
    <property type="match status" value="1"/>
</dbReference>
<name>A0ABW0QU94_9GAMM</name>
<dbReference type="Pfam" id="PF00005">
    <property type="entry name" value="ABC_tran"/>
    <property type="match status" value="1"/>
</dbReference>
<dbReference type="GO" id="GO:0005524">
    <property type="term" value="F:ATP binding"/>
    <property type="evidence" value="ECO:0007669"/>
    <property type="project" value="UniProtKB-KW"/>
</dbReference>